<comment type="subcellular location">
    <subcellularLocation>
        <location evidence="1">Nucleus</location>
        <location evidence="1">Nucleolus</location>
    </subcellularLocation>
</comment>
<feature type="compositionally biased region" description="Basic residues" evidence="4">
    <location>
        <begin position="733"/>
        <end position="745"/>
    </location>
</feature>
<dbReference type="GO" id="GO:0032040">
    <property type="term" value="C:small-subunit processome"/>
    <property type="evidence" value="ECO:0007669"/>
    <property type="project" value="InterPro"/>
</dbReference>
<organism evidence="5 6">
    <name type="scientific">Phytophthora pseudosyringae</name>
    <dbReference type="NCBI Taxonomy" id="221518"/>
    <lineage>
        <taxon>Eukaryota</taxon>
        <taxon>Sar</taxon>
        <taxon>Stramenopiles</taxon>
        <taxon>Oomycota</taxon>
        <taxon>Peronosporomycetes</taxon>
        <taxon>Peronosporales</taxon>
        <taxon>Peronosporaceae</taxon>
        <taxon>Phytophthora</taxon>
    </lineage>
</organism>
<feature type="compositionally biased region" description="Acidic residues" evidence="4">
    <location>
        <begin position="711"/>
        <end position="723"/>
    </location>
</feature>
<feature type="compositionally biased region" description="Low complexity" evidence="4">
    <location>
        <begin position="54"/>
        <end position="69"/>
    </location>
</feature>
<dbReference type="InterPro" id="IPR006709">
    <property type="entry name" value="SSU_processome_Utp14"/>
</dbReference>
<evidence type="ECO:0000256" key="3">
    <source>
        <dbReference type="ARBA" id="ARBA00023242"/>
    </source>
</evidence>
<feature type="compositionally biased region" description="Polar residues" evidence="4">
    <location>
        <begin position="697"/>
        <end position="707"/>
    </location>
</feature>
<reference evidence="5" key="1">
    <citation type="submission" date="2021-02" db="EMBL/GenBank/DDBJ databases">
        <authorList>
            <person name="Palmer J.M."/>
        </authorList>
    </citation>
    <scope>NUCLEOTIDE SEQUENCE</scope>
    <source>
        <strain evidence="5">SCRP734</strain>
    </source>
</reference>
<dbReference type="PANTHER" id="PTHR14150">
    <property type="entry name" value="U3 SMALL NUCLEOLAR RNA-ASSOCIATED PROTEIN 14"/>
    <property type="match status" value="1"/>
</dbReference>
<evidence type="ECO:0000256" key="2">
    <source>
        <dbReference type="ARBA" id="ARBA00022553"/>
    </source>
</evidence>
<evidence type="ECO:0000256" key="4">
    <source>
        <dbReference type="SAM" id="MobiDB-lite"/>
    </source>
</evidence>
<keyword evidence="6" id="KW-1185">Reference proteome</keyword>
<feature type="compositionally biased region" description="Polar residues" evidence="4">
    <location>
        <begin position="11"/>
        <end position="26"/>
    </location>
</feature>
<comment type="caution">
    <text evidence="5">The sequence shown here is derived from an EMBL/GenBank/DDBJ whole genome shotgun (WGS) entry which is preliminary data.</text>
</comment>
<feature type="compositionally biased region" description="Basic and acidic residues" evidence="4">
    <location>
        <begin position="566"/>
        <end position="598"/>
    </location>
</feature>
<accession>A0A8T1VI85</accession>
<dbReference type="GO" id="GO:0006364">
    <property type="term" value="P:rRNA processing"/>
    <property type="evidence" value="ECO:0007669"/>
    <property type="project" value="InterPro"/>
</dbReference>
<keyword evidence="2" id="KW-0597">Phosphoprotein</keyword>
<protein>
    <submittedName>
        <fullName evidence="5">U3 small nucleolar RNA-associated protein 14 A</fullName>
    </submittedName>
</protein>
<feature type="compositionally biased region" description="Basic and acidic residues" evidence="4">
    <location>
        <begin position="764"/>
        <end position="773"/>
    </location>
</feature>
<sequence>MYPSLIPQLALSATSPVRQPPASSIELQEPLTASPAHPLITMARRAPARKGKKAAAASSSSAAAKPTATAKRKGAKRPKARASKDVFSDDEEEATHQERAMNARADVDEVFEYEDPAFDQEDSEVDEDEAFNSEDEAAYGMFFSGKGGEEEEEEGGEEGGDLLSDLLGAAPASRLSTASDDEEEADEEKIKNLSKMVDGLVEKRSRKKLEEIDSHFASEAGGAADGELTLGSLLGAQTAKPGVEAAEQEEEADEKTKTGLDLRRVRQQVRELEGDGTTLTLQANREPVHDARAQRKLTYVEKTKEVDVFEPVVRRNRNKETLDLRVQAPKLEKLTPAALASKFVAQTDMEKSVAALLQAGDLTDKKLAKDEEEELARKRVSTEEVAARQKELAKLRSLLFYEEQKQRRVKKIKSKLYHKIRNAQDKKAMAKQTEELRALDPELARKLDEEMAEKRAEERLTLKHRNTSKWVKHQLRRGIQADDATRSAIADQLRRGEELRRKMNTVDSDDDDMDDDDDDDEEGDAASRLQKRLEKQASALVTEIDEDSAGAGKKRGLQGMKFMQRAAEKQREKARAEAERLLREIRTGEGADGDRILSEGEDYLSSGDEGAAEKKSKKAKKSKKNVVVTAQDKAAVERALAGGALQTANVSMSGGVSARASGAIAIDLGEGGRGVALANGDKTQGKELELGAKSRTQKSVVSEPQAKTDTEDADMEPAAEGEENPWLSSTATKSKRSKKNKKKSQQNKGTQADVAAAIESLAQDTKKSSKEDSAIATLTNGAKSGKKRKLEQATTEATEEPEQVAAGSKKKNKKAKKDATTAGQDDLVRRAFEFVAEEEDELAQEKDRLAGQDADAKKGAEVAKLVGMSGWGSWAGDGIRVSKRQIAREQKAKDIAREAKQKALAGRKDARFERVLINEKKDKKAAKFTVKDVPYPFTSREEYEAAMRNPLGNDWNTSQVTNVLTAPKIMKHAGTAIAPLVLSKEDRKQAKKELSLKRKAKF</sequence>
<evidence type="ECO:0000256" key="1">
    <source>
        <dbReference type="ARBA" id="ARBA00004604"/>
    </source>
</evidence>
<dbReference type="Pfam" id="PF04615">
    <property type="entry name" value="Utp14"/>
    <property type="match status" value="1"/>
</dbReference>
<keyword evidence="3" id="KW-0539">Nucleus</keyword>
<feature type="compositionally biased region" description="Basic and acidic residues" evidence="4">
    <location>
        <begin position="683"/>
        <end position="692"/>
    </location>
</feature>
<feature type="region of interest" description="Disordered" evidence="4">
    <location>
        <begin position="1"/>
        <end position="196"/>
    </location>
</feature>
<feature type="compositionally biased region" description="Acidic residues" evidence="4">
    <location>
        <begin position="507"/>
        <end position="524"/>
    </location>
</feature>
<gene>
    <name evidence="5" type="primary">UTP14A_1</name>
    <name evidence="5" type="ORF">PHYPSEUDO_006596</name>
</gene>
<feature type="compositionally biased region" description="Acidic residues" evidence="4">
    <location>
        <begin position="149"/>
        <end position="160"/>
    </location>
</feature>
<evidence type="ECO:0000313" key="5">
    <source>
        <dbReference type="EMBL" id="KAG7380922.1"/>
    </source>
</evidence>
<dbReference type="AlphaFoldDB" id="A0A8T1VI85"/>
<feature type="compositionally biased region" description="Basic and acidic residues" evidence="4">
    <location>
        <begin position="94"/>
        <end position="107"/>
    </location>
</feature>
<name>A0A8T1VI85_9STRA</name>
<proteinExistence type="predicted"/>
<feature type="compositionally biased region" description="Basic residues" evidence="4">
    <location>
        <begin position="70"/>
        <end position="81"/>
    </location>
</feature>
<evidence type="ECO:0000313" key="6">
    <source>
        <dbReference type="Proteomes" id="UP000694044"/>
    </source>
</evidence>
<dbReference type="EMBL" id="JAGDFM010000269">
    <property type="protein sequence ID" value="KAG7380922.1"/>
    <property type="molecule type" value="Genomic_DNA"/>
</dbReference>
<feature type="compositionally biased region" description="Basic residues" evidence="4">
    <location>
        <begin position="615"/>
        <end position="624"/>
    </location>
</feature>
<feature type="compositionally biased region" description="Acidic residues" evidence="4">
    <location>
        <begin position="108"/>
        <end position="137"/>
    </location>
</feature>
<dbReference type="PANTHER" id="PTHR14150:SF12">
    <property type="entry name" value="U3 SMALL NUCLEOLAR RNA-ASSOCIATED PROTEIN 14 HOMOLOG A"/>
    <property type="match status" value="1"/>
</dbReference>
<dbReference type="Proteomes" id="UP000694044">
    <property type="component" value="Unassembled WGS sequence"/>
</dbReference>
<feature type="region of interest" description="Disordered" evidence="4">
    <location>
        <begin position="495"/>
        <end position="628"/>
    </location>
</feature>
<feature type="region of interest" description="Disordered" evidence="4">
    <location>
        <begin position="239"/>
        <end position="261"/>
    </location>
</feature>
<feature type="region of interest" description="Disordered" evidence="4">
    <location>
        <begin position="669"/>
        <end position="823"/>
    </location>
</feature>
<dbReference type="OrthoDB" id="277439at2759"/>